<keyword evidence="1" id="KW-1133">Transmembrane helix</keyword>
<protein>
    <recommendedName>
        <fullName evidence="4">AsmA family protein</fullName>
    </recommendedName>
</protein>
<feature type="transmembrane region" description="Helical" evidence="1">
    <location>
        <begin position="24"/>
        <end position="42"/>
    </location>
</feature>
<evidence type="ECO:0008006" key="4">
    <source>
        <dbReference type="Google" id="ProtNLM"/>
    </source>
</evidence>
<comment type="caution">
    <text evidence="2">The sequence shown here is derived from an EMBL/GenBank/DDBJ whole genome shotgun (WGS) entry which is preliminary data.</text>
</comment>
<reference evidence="3" key="1">
    <citation type="journal article" date="2019" name="Int. J. Syst. Evol. Microbiol.">
        <title>The Global Catalogue of Microorganisms (GCM) 10K type strain sequencing project: providing services to taxonomists for standard genome sequencing and annotation.</title>
        <authorList>
            <consortium name="The Broad Institute Genomics Platform"/>
            <consortium name="The Broad Institute Genome Sequencing Center for Infectious Disease"/>
            <person name="Wu L."/>
            <person name="Ma J."/>
        </authorList>
    </citation>
    <scope>NUCLEOTIDE SEQUENCE [LARGE SCALE GENOMIC DNA]</scope>
    <source>
        <strain evidence="3">KCTC 22558</strain>
    </source>
</reference>
<organism evidence="2 3">
    <name type="scientific">Cognatilysobacter xinjiangensis</name>
    <dbReference type="NCBI Taxonomy" id="546892"/>
    <lineage>
        <taxon>Bacteria</taxon>
        <taxon>Pseudomonadati</taxon>
        <taxon>Pseudomonadota</taxon>
        <taxon>Gammaproteobacteria</taxon>
        <taxon>Lysobacterales</taxon>
        <taxon>Lysobacteraceae</taxon>
        <taxon>Cognatilysobacter</taxon>
    </lineage>
</organism>
<name>A0ABQ3BZ27_9GAMM</name>
<dbReference type="Proteomes" id="UP000643403">
    <property type="component" value="Unassembled WGS sequence"/>
</dbReference>
<dbReference type="EMBL" id="BMXY01000001">
    <property type="protein sequence ID" value="GGZ59931.1"/>
    <property type="molecule type" value="Genomic_DNA"/>
</dbReference>
<proteinExistence type="predicted"/>
<keyword evidence="1" id="KW-0472">Membrane</keyword>
<keyword evidence="1" id="KW-0812">Transmembrane</keyword>
<evidence type="ECO:0000256" key="1">
    <source>
        <dbReference type="SAM" id="Phobius"/>
    </source>
</evidence>
<dbReference type="RefSeq" id="WP_189447819.1">
    <property type="nucleotide sequence ID" value="NZ_BMXY01000001.1"/>
</dbReference>
<accession>A0ABQ3BZ27</accession>
<gene>
    <name evidence="2" type="ORF">GCM10008101_12210</name>
</gene>
<evidence type="ECO:0000313" key="2">
    <source>
        <dbReference type="EMBL" id="GGZ59931.1"/>
    </source>
</evidence>
<sequence length="425" mass="45535">MTADTGDGATTPAKRPPRSRRRTWLIVLVVALVLLAGLLRWASRPQQVASLVLSQASRALGLRITAKGVSEYTLRGLPKLVLRDVTAQRDGDATPVFQADRVLLSLPWSTLKSRGRDITVHRIELDRPRLDIGALQRWLATRPPSEKRPTPTLTDGFVVTDGRVTGVGWAVERLALTVQTLAPGQRVRAALRGRIIAGATRVPFDLAATLMRPEMPAGLGVAGNLTVVQPDWRLPLDLVLRGVPDFGDGLALDAMVLGAQARYVSRETSLPFAMGIAGRASYASGLHIAPLGLALRRGGPIPDITGGGRLDWGDSLALAFDGRMERWPEAWPALPAPLGRPNGPLPTTLAYTGPANFSGDAALHVESGATLFDGRFRLPRVLAWLDAPANAVPLPPLDGRVSTPRLEIPGATLEGVEVEIVDDRE</sequence>
<evidence type="ECO:0000313" key="3">
    <source>
        <dbReference type="Proteomes" id="UP000643403"/>
    </source>
</evidence>
<keyword evidence="3" id="KW-1185">Reference proteome</keyword>